<accession>A0A068RVM2</accession>
<keyword evidence="2" id="KW-1185">Reference proteome</keyword>
<evidence type="ECO:0000313" key="1">
    <source>
        <dbReference type="EMBL" id="CDH54029.1"/>
    </source>
</evidence>
<gene>
    <name evidence="1" type="ORF">LCOR_05318.1</name>
</gene>
<evidence type="ECO:0000313" key="2">
    <source>
        <dbReference type="Proteomes" id="UP000027586"/>
    </source>
</evidence>
<proteinExistence type="predicted"/>
<reference evidence="1" key="1">
    <citation type="submission" date="2013-08" db="EMBL/GenBank/DDBJ databases">
        <title>Gene expansion shapes genome architecture in the human pathogen Lichtheimia corymbifera: an evolutionary genomics analysis in the ancient terrestrial Mucorales (Mucoromycotina).</title>
        <authorList>
            <person name="Schwartze V.U."/>
            <person name="Winter S."/>
            <person name="Shelest E."/>
            <person name="Marcet-Houben M."/>
            <person name="Horn F."/>
            <person name="Wehner S."/>
            <person name="Hoffmann K."/>
            <person name="Riege K."/>
            <person name="Sammeth M."/>
            <person name="Nowrousian M."/>
            <person name="Valiante V."/>
            <person name="Linde J."/>
            <person name="Jacobsen I.D."/>
            <person name="Marz M."/>
            <person name="Brakhage A.A."/>
            <person name="Gabaldon T."/>
            <person name="Bocker S."/>
            <person name="Voigt K."/>
        </authorList>
    </citation>
    <scope>NUCLEOTIDE SEQUENCE [LARGE SCALE GENOMIC DNA]</scope>
    <source>
        <strain evidence="1">FSU 9682</strain>
    </source>
</reference>
<sequence>MKCGLVIKTKLTSMPKSILCESFRAVPALFKFPTSSTSALFPLPPILNCYPIQVQLPHHANDCPASIHHGNPTTVLIRMSLTEWQVPWRLHPTTTPAFRDTARSLVDLLFHNQS</sequence>
<protein>
    <submittedName>
        <fullName evidence="1">Uncharacterized protein</fullName>
    </submittedName>
</protein>
<dbReference type="EMBL" id="CBTN010000020">
    <property type="protein sequence ID" value="CDH54029.1"/>
    <property type="molecule type" value="Genomic_DNA"/>
</dbReference>
<dbReference type="Proteomes" id="UP000027586">
    <property type="component" value="Unassembled WGS sequence"/>
</dbReference>
<organism evidence="1 2">
    <name type="scientific">Lichtheimia corymbifera JMRC:FSU:9682</name>
    <dbReference type="NCBI Taxonomy" id="1263082"/>
    <lineage>
        <taxon>Eukaryota</taxon>
        <taxon>Fungi</taxon>
        <taxon>Fungi incertae sedis</taxon>
        <taxon>Mucoromycota</taxon>
        <taxon>Mucoromycotina</taxon>
        <taxon>Mucoromycetes</taxon>
        <taxon>Mucorales</taxon>
        <taxon>Lichtheimiaceae</taxon>
        <taxon>Lichtheimia</taxon>
    </lineage>
</organism>
<name>A0A068RVM2_9FUNG</name>
<dbReference type="AlphaFoldDB" id="A0A068RVM2"/>
<comment type="caution">
    <text evidence="1">The sequence shown here is derived from an EMBL/GenBank/DDBJ whole genome shotgun (WGS) entry which is preliminary data.</text>
</comment>
<dbReference type="VEuPathDB" id="FungiDB:LCOR_05318.1"/>